<organism evidence="2 3">
    <name type="scientific">Temperatibacter marinus</name>
    <dbReference type="NCBI Taxonomy" id="1456591"/>
    <lineage>
        <taxon>Bacteria</taxon>
        <taxon>Pseudomonadati</taxon>
        <taxon>Pseudomonadota</taxon>
        <taxon>Alphaproteobacteria</taxon>
        <taxon>Kordiimonadales</taxon>
        <taxon>Temperatibacteraceae</taxon>
        <taxon>Temperatibacter</taxon>
    </lineage>
</organism>
<dbReference type="InterPro" id="IPR053136">
    <property type="entry name" value="UTP_pyrophosphatase-like"/>
</dbReference>
<reference evidence="2" key="1">
    <citation type="submission" date="2023-04" db="EMBL/GenBank/DDBJ databases">
        <title>Complete genome sequence of Temperatibacter marinus.</title>
        <authorList>
            <person name="Rong J.-C."/>
            <person name="Yi M.-L."/>
            <person name="Zhao Q."/>
        </authorList>
    </citation>
    <scope>NUCLEOTIDE SEQUENCE</scope>
    <source>
        <strain evidence="2">NBRC 110045</strain>
    </source>
</reference>
<dbReference type="EC" id="3.4.-.-" evidence="2"/>
<evidence type="ECO:0000259" key="1">
    <source>
        <dbReference type="Pfam" id="PF01863"/>
    </source>
</evidence>
<dbReference type="AlphaFoldDB" id="A0AA52EJV2"/>
<dbReference type="Pfam" id="PF01863">
    <property type="entry name" value="YgjP-like"/>
    <property type="match status" value="1"/>
</dbReference>
<accession>A0AA52EJV2</accession>
<dbReference type="Gene3D" id="3.30.2010.10">
    <property type="entry name" value="Metalloproteases ('zincins'), catalytic domain"/>
    <property type="match status" value="1"/>
</dbReference>
<dbReference type="PANTHER" id="PTHR30399:SF1">
    <property type="entry name" value="UTP PYROPHOSPHATASE"/>
    <property type="match status" value="1"/>
</dbReference>
<dbReference type="RefSeq" id="WP_310799999.1">
    <property type="nucleotide sequence ID" value="NZ_CP123872.1"/>
</dbReference>
<dbReference type="CDD" id="cd07344">
    <property type="entry name" value="M48_yhfN_like"/>
    <property type="match status" value="1"/>
</dbReference>
<dbReference type="KEGG" id="tmk:QGN29_07085"/>
<dbReference type="EMBL" id="CP123872">
    <property type="protein sequence ID" value="WND04135.1"/>
    <property type="molecule type" value="Genomic_DNA"/>
</dbReference>
<keyword evidence="2" id="KW-0482">Metalloprotease</keyword>
<feature type="domain" description="YgjP-like metallopeptidase" evidence="1">
    <location>
        <begin position="47"/>
        <end position="245"/>
    </location>
</feature>
<evidence type="ECO:0000313" key="2">
    <source>
        <dbReference type="EMBL" id="WND04135.1"/>
    </source>
</evidence>
<dbReference type="PANTHER" id="PTHR30399">
    <property type="entry name" value="UNCHARACTERIZED PROTEIN YGJP"/>
    <property type="match status" value="1"/>
</dbReference>
<protein>
    <submittedName>
        <fullName evidence="2">SprT family zinc-dependent metalloprotease</fullName>
        <ecNumber evidence="2">3.4.-.-</ecNumber>
    </submittedName>
</protein>
<name>A0AA52EJV2_9PROT</name>
<proteinExistence type="predicted"/>
<gene>
    <name evidence="2" type="ORF">QGN29_07085</name>
</gene>
<keyword evidence="2" id="KW-0645">Protease</keyword>
<sequence length="255" mass="29550">MILKTILLNGLFKTIKKHSDQSMAETLDIIHKDLLIPIKVIRHARARKIKLRISKAGGEVKVTIPPKLPLRKAQAFIHEHKNWIIEEFHNSVPLAEITSNKSFPFQGEEIIIKEDPSRRRGCSREGQILYVPSEDRTLIGSRVKRWLIQEARKNIEESLLYYASVMNLSYRSVSISDTKTRWGSCSVKGDLRFNFRLIMADQTLLDYVVVHELAHRVHMDHSTSFWALVEDFCPDYKTLRRALKDQAAVLQAFQF</sequence>
<keyword evidence="3" id="KW-1185">Reference proteome</keyword>
<dbReference type="Proteomes" id="UP001268683">
    <property type="component" value="Chromosome"/>
</dbReference>
<dbReference type="GO" id="GO:0008237">
    <property type="term" value="F:metallopeptidase activity"/>
    <property type="evidence" value="ECO:0007669"/>
    <property type="project" value="UniProtKB-KW"/>
</dbReference>
<evidence type="ECO:0000313" key="3">
    <source>
        <dbReference type="Proteomes" id="UP001268683"/>
    </source>
</evidence>
<dbReference type="InterPro" id="IPR002725">
    <property type="entry name" value="YgjP-like_metallopeptidase"/>
</dbReference>
<keyword evidence="2" id="KW-0378">Hydrolase</keyword>